<name>A0A4U6TJK5_SETVI</name>
<dbReference type="AlphaFoldDB" id="A0A4U6TJK5"/>
<dbReference type="Proteomes" id="UP000298652">
    <property type="component" value="Chromosome 8"/>
</dbReference>
<feature type="compositionally biased region" description="Low complexity" evidence="1">
    <location>
        <begin position="19"/>
        <end position="35"/>
    </location>
</feature>
<feature type="compositionally biased region" description="Low complexity" evidence="1">
    <location>
        <begin position="1"/>
        <end position="12"/>
    </location>
</feature>
<protein>
    <submittedName>
        <fullName evidence="2">Uncharacterized protein</fullName>
    </submittedName>
</protein>
<evidence type="ECO:0000256" key="1">
    <source>
        <dbReference type="SAM" id="MobiDB-lite"/>
    </source>
</evidence>
<gene>
    <name evidence="2" type="ORF">SEVIR_8G252228v2</name>
</gene>
<accession>A0A4U6TJK5</accession>
<feature type="region of interest" description="Disordered" evidence="1">
    <location>
        <begin position="1"/>
        <end position="51"/>
    </location>
</feature>
<reference evidence="2" key="1">
    <citation type="submission" date="2019-03" db="EMBL/GenBank/DDBJ databases">
        <title>WGS assembly of Setaria viridis.</title>
        <authorList>
            <person name="Huang P."/>
            <person name="Jenkins J."/>
            <person name="Grimwood J."/>
            <person name="Barry K."/>
            <person name="Healey A."/>
            <person name="Mamidi S."/>
            <person name="Sreedasyam A."/>
            <person name="Shu S."/>
            <person name="Feldman M."/>
            <person name="Wu J."/>
            <person name="Yu Y."/>
            <person name="Chen C."/>
            <person name="Johnson J."/>
            <person name="Rokhsar D."/>
            <person name="Baxter I."/>
            <person name="Schmutz J."/>
            <person name="Brutnell T."/>
            <person name="Kellogg E."/>
        </authorList>
    </citation>
    <scope>NUCLEOTIDE SEQUENCE [LARGE SCALE GENOMIC DNA]</scope>
</reference>
<proteinExistence type="predicted"/>
<sequence length="129" mass="14632">MQNRSRSSSAASLNRTQARTVCVPRPRPTRCGPTRQGWYKRPPPLPFSPKPQAFSHLQLPCAATRSICRHARAPLCALPSPLRRPHLHQKLRGKTFSSSRDLEIKLSRSTNSKSKAKKTKLIWRSISRL</sequence>
<dbReference type="Gramene" id="TKW02620">
    <property type="protein sequence ID" value="TKW02620"/>
    <property type="gene ID" value="SEVIR_8G252228v2"/>
</dbReference>
<dbReference type="EMBL" id="CM016559">
    <property type="protein sequence ID" value="TKW02620.1"/>
    <property type="molecule type" value="Genomic_DNA"/>
</dbReference>
<keyword evidence="3" id="KW-1185">Reference proteome</keyword>
<evidence type="ECO:0000313" key="2">
    <source>
        <dbReference type="EMBL" id="TKW02620.1"/>
    </source>
</evidence>
<evidence type="ECO:0000313" key="3">
    <source>
        <dbReference type="Proteomes" id="UP000298652"/>
    </source>
</evidence>
<organism evidence="2 3">
    <name type="scientific">Setaria viridis</name>
    <name type="common">Green bristlegrass</name>
    <name type="synonym">Setaria italica subsp. viridis</name>
    <dbReference type="NCBI Taxonomy" id="4556"/>
    <lineage>
        <taxon>Eukaryota</taxon>
        <taxon>Viridiplantae</taxon>
        <taxon>Streptophyta</taxon>
        <taxon>Embryophyta</taxon>
        <taxon>Tracheophyta</taxon>
        <taxon>Spermatophyta</taxon>
        <taxon>Magnoliopsida</taxon>
        <taxon>Liliopsida</taxon>
        <taxon>Poales</taxon>
        <taxon>Poaceae</taxon>
        <taxon>PACMAD clade</taxon>
        <taxon>Panicoideae</taxon>
        <taxon>Panicodae</taxon>
        <taxon>Paniceae</taxon>
        <taxon>Cenchrinae</taxon>
        <taxon>Setaria</taxon>
    </lineage>
</organism>